<evidence type="ECO:0000256" key="1">
    <source>
        <dbReference type="ARBA" id="ARBA00023125"/>
    </source>
</evidence>
<dbReference type="Gene3D" id="1.10.260.40">
    <property type="entry name" value="lambda repressor-like DNA-binding domains"/>
    <property type="match status" value="2"/>
</dbReference>
<feature type="domain" description="HTH cro/C1-type" evidence="2">
    <location>
        <begin position="116"/>
        <end position="171"/>
    </location>
</feature>
<dbReference type="AlphaFoldDB" id="A0A0F9B5S0"/>
<dbReference type="GO" id="GO:0003677">
    <property type="term" value="F:DNA binding"/>
    <property type="evidence" value="ECO:0007669"/>
    <property type="project" value="UniProtKB-KW"/>
</dbReference>
<dbReference type="PANTHER" id="PTHR46558:SF3">
    <property type="entry name" value="TRANSCRIPTIONAL REGULATOR"/>
    <property type="match status" value="1"/>
</dbReference>
<dbReference type="InterPro" id="IPR010982">
    <property type="entry name" value="Lambda_DNA-bd_dom_sf"/>
</dbReference>
<evidence type="ECO:0000259" key="2">
    <source>
        <dbReference type="PROSITE" id="PS50943"/>
    </source>
</evidence>
<dbReference type="CDD" id="cd00093">
    <property type="entry name" value="HTH_XRE"/>
    <property type="match status" value="2"/>
</dbReference>
<dbReference type="PROSITE" id="PS50943">
    <property type="entry name" value="HTH_CROC1"/>
    <property type="match status" value="2"/>
</dbReference>
<dbReference type="EMBL" id="LAZR01051073">
    <property type="protein sequence ID" value="KKK85954.1"/>
    <property type="molecule type" value="Genomic_DNA"/>
</dbReference>
<keyword evidence="1" id="KW-0238">DNA-binding</keyword>
<gene>
    <name evidence="3" type="ORF">LCGC14_2768080</name>
</gene>
<reference evidence="3" key="1">
    <citation type="journal article" date="2015" name="Nature">
        <title>Complex archaea that bridge the gap between prokaryotes and eukaryotes.</title>
        <authorList>
            <person name="Spang A."/>
            <person name="Saw J.H."/>
            <person name="Jorgensen S.L."/>
            <person name="Zaremba-Niedzwiedzka K."/>
            <person name="Martijn J."/>
            <person name="Lind A.E."/>
            <person name="van Eijk R."/>
            <person name="Schleper C."/>
            <person name="Guy L."/>
            <person name="Ettema T.J."/>
        </authorList>
    </citation>
    <scope>NUCLEOTIDE SEQUENCE</scope>
</reference>
<accession>A0A0F9B5S0</accession>
<sequence length="223" mass="25516">MKKKQQTIDAVEIIHRRYIGDDADRKASLQEERVNAEVARMIYELRKEAGLKQKDLAELIDTAQSVISRLEDADYNGHSLSMLNKIAKALNRRLTVSMSDNDEEVGIRRFVFREVVKGLRKNKSLSIDKFAKKTGIDRADVIAMERNPGYKPSPLDIHNLSKFYKIPNQKLAILAGAIKEMPPKLQAETSRFAAQSESFSKLTDEERRTLDEFITFLRSEDSE</sequence>
<feature type="domain" description="HTH cro/C1-type" evidence="2">
    <location>
        <begin position="42"/>
        <end position="97"/>
    </location>
</feature>
<dbReference type="InterPro" id="IPR001387">
    <property type="entry name" value="Cro/C1-type_HTH"/>
</dbReference>
<dbReference type="SMART" id="SM00530">
    <property type="entry name" value="HTH_XRE"/>
    <property type="match status" value="2"/>
</dbReference>
<evidence type="ECO:0000313" key="3">
    <source>
        <dbReference type="EMBL" id="KKK85954.1"/>
    </source>
</evidence>
<dbReference type="Pfam" id="PF01381">
    <property type="entry name" value="HTH_3"/>
    <property type="match status" value="1"/>
</dbReference>
<organism evidence="3">
    <name type="scientific">marine sediment metagenome</name>
    <dbReference type="NCBI Taxonomy" id="412755"/>
    <lineage>
        <taxon>unclassified sequences</taxon>
        <taxon>metagenomes</taxon>
        <taxon>ecological metagenomes</taxon>
    </lineage>
</organism>
<protein>
    <recommendedName>
        <fullName evidence="2">HTH cro/C1-type domain-containing protein</fullName>
    </recommendedName>
</protein>
<proteinExistence type="predicted"/>
<comment type="caution">
    <text evidence="3">The sequence shown here is derived from an EMBL/GenBank/DDBJ whole genome shotgun (WGS) entry which is preliminary data.</text>
</comment>
<name>A0A0F9B5S0_9ZZZZ</name>
<dbReference type="PANTHER" id="PTHR46558">
    <property type="entry name" value="TRACRIPTIONAL REGULATORY PROTEIN-RELATED-RELATED"/>
    <property type="match status" value="1"/>
</dbReference>
<dbReference type="SUPFAM" id="SSF47413">
    <property type="entry name" value="lambda repressor-like DNA-binding domains"/>
    <property type="match status" value="2"/>
</dbReference>